<comment type="subcellular location">
    <subcellularLocation>
        <location evidence="1 10">Endoplasmic reticulum membrane</location>
        <topology evidence="1 10">Multi-pass membrane protein</topology>
    </subcellularLocation>
</comment>
<evidence type="ECO:0000313" key="14">
    <source>
        <dbReference type="RefSeq" id="XP_014493130.1"/>
    </source>
</evidence>
<dbReference type="InterPro" id="IPR004856">
    <property type="entry name" value="Glyco_trans_ALG6/ALG8"/>
</dbReference>
<feature type="transmembrane region" description="Helical" evidence="10">
    <location>
        <begin position="293"/>
        <end position="309"/>
    </location>
</feature>
<feature type="transmembrane region" description="Helical" evidence="10">
    <location>
        <begin position="508"/>
        <end position="527"/>
    </location>
</feature>
<gene>
    <name evidence="12 13 14" type="primary">LOC106755478</name>
</gene>
<dbReference type="GO" id="GO:0042283">
    <property type="term" value="F:dolichyl pyrophosphate Glc1Man9GlcNAc2 alpha-1,3-glucosyltransferase activity"/>
    <property type="evidence" value="ECO:0007669"/>
    <property type="project" value="TreeGrafter"/>
</dbReference>
<evidence type="ECO:0000256" key="6">
    <source>
        <dbReference type="ARBA" id="ARBA00022692"/>
    </source>
</evidence>
<keyword evidence="7 10" id="KW-0256">Endoplasmic reticulum</keyword>
<comment type="pathway">
    <text evidence="2 10">Protein modification; protein glycosylation.</text>
</comment>
<dbReference type="RefSeq" id="XP_014493130.1">
    <property type="nucleotide sequence ID" value="XM_014637644.2"/>
</dbReference>
<dbReference type="EC" id="2.4.1.-" evidence="10"/>
<accession>A0A1S3TH78</accession>
<dbReference type="RefSeq" id="XP_014493128.1">
    <property type="nucleotide sequence ID" value="XM_014637642.2"/>
</dbReference>
<feature type="transmembrane region" description="Helical" evidence="10">
    <location>
        <begin position="321"/>
        <end position="341"/>
    </location>
</feature>
<keyword evidence="6 10" id="KW-0812">Transmembrane</keyword>
<feature type="transmembrane region" description="Helical" evidence="10">
    <location>
        <begin position="482"/>
        <end position="501"/>
    </location>
</feature>
<feature type="transmembrane region" description="Helical" evidence="10">
    <location>
        <begin position="225"/>
        <end position="250"/>
    </location>
</feature>
<dbReference type="OrthoDB" id="1689333at2759"/>
<dbReference type="Proteomes" id="UP000087766">
    <property type="component" value="Unplaced"/>
</dbReference>
<organism evidence="12">
    <name type="scientific">Vigna radiata var. radiata</name>
    <name type="common">Mung bean</name>
    <name type="synonym">Phaseolus aureus</name>
    <dbReference type="NCBI Taxonomy" id="3916"/>
    <lineage>
        <taxon>Eukaryota</taxon>
        <taxon>Viridiplantae</taxon>
        <taxon>Streptophyta</taxon>
        <taxon>Embryophyta</taxon>
        <taxon>Tracheophyta</taxon>
        <taxon>Spermatophyta</taxon>
        <taxon>Magnoliopsida</taxon>
        <taxon>eudicotyledons</taxon>
        <taxon>Gunneridae</taxon>
        <taxon>Pentapetalae</taxon>
        <taxon>rosids</taxon>
        <taxon>fabids</taxon>
        <taxon>Fabales</taxon>
        <taxon>Fabaceae</taxon>
        <taxon>Papilionoideae</taxon>
        <taxon>50 kb inversion clade</taxon>
        <taxon>NPAAA clade</taxon>
        <taxon>indigoferoid/millettioid clade</taxon>
        <taxon>Phaseoleae</taxon>
        <taxon>Vigna</taxon>
    </lineage>
</organism>
<feature type="transmembrane region" description="Helical" evidence="10">
    <location>
        <begin position="353"/>
        <end position="369"/>
    </location>
</feature>
<dbReference type="STRING" id="3916.A0A1S3TH78"/>
<keyword evidence="8 10" id="KW-1133">Transmembrane helix</keyword>
<dbReference type="RefSeq" id="XP_014493129.1">
    <property type="nucleotide sequence ID" value="XM_014637643.2"/>
</dbReference>
<comment type="similarity">
    <text evidence="3 10">Belongs to the ALG6/ALG8 glucosyltransferase family.</text>
</comment>
<evidence type="ECO:0000256" key="1">
    <source>
        <dbReference type="ARBA" id="ARBA00004477"/>
    </source>
</evidence>
<feature type="transmembrane region" description="Helical" evidence="10">
    <location>
        <begin position="153"/>
        <end position="179"/>
    </location>
</feature>
<keyword evidence="4 10" id="KW-0328">Glycosyltransferase</keyword>
<protein>
    <recommendedName>
        <fullName evidence="10">Alpha-1,3-glucosyltransferase</fullName>
        <ecNumber evidence="10">2.4.1.-</ecNumber>
    </recommendedName>
</protein>
<evidence type="ECO:0000313" key="12">
    <source>
        <dbReference type="RefSeq" id="XP_014493128.1"/>
    </source>
</evidence>
<dbReference type="AlphaFoldDB" id="A0A1S3TH78"/>
<feature type="transmembrane region" description="Helical" evidence="10">
    <location>
        <begin position="419"/>
        <end position="439"/>
    </location>
</feature>
<dbReference type="Pfam" id="PF03155">
    <property type="entry name" value="Alg6_Alg8"/>
    <property type="match status" value="1"/>
</dbReference>
<evidence type="ECO:0000256" key="10">
    <source>
        <dbReference type="RuleBase" id="RU363110"/>
    </source>
</evidence>
<evidence type="ECO:0000256" key="3">
    <source>
        <dbReference type="ARBA" id="ARBA00008715"/>
    </source>
</evidence>
<dbReference type="KEGG" id="vra:106755478"/>
<evidence type="ECO:0000256" key="5">
    <source>
        <dbReference type="ARBA" id="ARBA00022679"/>
    </source>
</evidence>
<keyword evidence="5 10" id="KW-0808">Transferase</keyword>
<evidence type="ECO:0000256" key="2">
    <source>
        <dbReference type="ARBA" id="ARBA00004922"/>
    </source>
</evidence>
<proteinExistence type="inferred from homology"/>
<dbReference type="PANTHER" id="PTHR12413">
    <property type="entry name" value="DOLICHYL GLYCOSYLTRANSFERASE"/>
    <property type="match status" value="1"/>
</dbReference>
<dbReference type="PANTHER" id="PTHR12413:SF2">
    <property type="entry name" value="DOLICHYL PYROPHOSPHATE GLC1MAN9GLCNAC2 ALPHA-1,3-GLUCOSYLTRANSFERASE-RELATED"/>
    <property type="match status" value="1"/>
</dbReference>
<dbReference type="GO" id="GO:0005789">
    <property type="term" value="C:endoplasmic reticulum membrane"/>
    <property type="evidence" value="ECO:0007669"/>
    <property type="project" value="UniProtKB-SubCell"/>
</dbReference>
<evidence type="ECO:0000256" key="7">
    <source>
        <dbReference type="ARBA" id="ARBA00022824"/>
    </source>
</evidence>
<dbReference type="GeneID" id="106755478"/>
<name>A0A1S3TH78_VIGRR</name>
<keyword evidence="11" id="KW-1185">Reference proteome</keyword>
<reference evidence="12 13" key="1">
    <citation type="submission" date="2023-09" db="UniProtKB">
        <authorList>
            <consortium name="RefSeq"/>
        </authorList>
    </citation>
    <scope>IDENTIFICATION</scope>
    <source>
        <tissue evidence="12 13">Leaf</tissue>
    </source>
</reference>
<feature type="transmembrane region" description="Helical" evidence="10">
    <location>
        <begin position="21"/>
        <end position="39"/>
    </location>
</feature>
<evidence type="ECO:0000256" key="9">
    <source>
        <dbReference type="ARBA" id="ARBA00023136"/>
    </source>
</evidence>
<sequence length="537" mass="61821">MGKEKLSFKEVHHSHSPKTTLWWFFLVATCIKVLLFPSYRSTDFEVHRNWLALTHSLPLSQWYFDETSPWTLDYPPFFAYFERFLSIFAHLIDPQIVHLQEGLNYSSNKVVYFQRVTAILSDLSLLYGVYRLTRNLDSKKQKLVWSLIIWSPVLFIVDHVHFQYNGFLIGILLISLSYLEEGRDLLGGCIFAVLLCFKHLFAVAAPVYFIYLLRHYVWGGMIRGFSRLLIMGGVVTAVFASAFGPFFYLGQIEQVIRRLFPFGRGLCHAYWAPNFWVFYIMSDKGLAFILRKLGFNIQMPAASFTAGLVGDSSPFSVLPQIKPYVTFIMVLLALSPCLFKAWKNPQPQMISRWIAYAYTCGFLFGWHVHEKASLHFVIPLAIVAPQTPEDARHYFLLSIVSCYSNFPLLFEAQEYPIKVLLLLLHSILMWSGFSAQFYVGAETARAPSTISKKKADEFGSEDSWGETVKKKNGFVIGWTERIYLIGLVVVEIWGQILHPLILGDKFAFAPLMLISIYCAFGIMYSWIWQLISIVKYL</sequence>
<evidence type="ECO:0000313" key="11">
    <source>
        <dbReference type="Proteomes" id="UP000087766"/>
    </source>
</evidence>
<dbReference type="GO" id="GO:0006487">
    <property type="term" value="P:protein N-linked glycosylation"/>
    <property type="evidence" value="ECO:0007669"/>
    <property type="project" value="TreeGrafter"/>
</dbReference>
<evidence type="ECO:0000256" key="8">
    <source>
        <dbReference type="ARBA" id="ARBA00022989"/>
    </source>
</evidence>
<dbReference type="UniPathway" id="UPA00378"/>
<keyword evidence="9 10" id="KW-0472">Membrane</keyword>
<feature type="transmembrane region" description="Helical" evidence="10">
    <location>
        <begin position="185"/>
        <end position="213"/>
    </location>
</feature>
<evidence type="ECO:0000256" key="4">
    <source>
        <dbReference type="ARBA" id="ARBA00022676"/>
    </source>
</evidence>
<evidence type="ECO:0000313" key="13">
    <source>
        <dbReference type="RefSeq" id="XP_014493129.1"/>
    </source>
</evidence>